<dbReference type="RefSeq" id="WP_149850719.1">
    <property type="nucleotide sequence ID" value="NZ_VUOB01000029.1"/>
</dbReference>
<dbReference type="EMBL" id="VUOB01000029">
    <property type="protein sequence ID" value="KAA2261316.1"/>
    <property type="molecule type" value="Genomic_DNA"/>
</dbReference>
<comment type="subcellular location">
    <subcellularLocation>
        <location evidence="1">Cell membrane</location>
        <topology evidence="1">Multi-pass membrane protein</topology>
    </subcellularLocation>
</comment>
<dbReference type="OrthoDB" id="3460055at2"/>
<protein>
    <submittedName>
        <fullName evidence="7">MFS transporter</fullName>
    </submittedName>
</protein>
<proteinExistence type="predicted"/>
<dbReference type="GO" id="GO:0022857">
    <property type="term" value="F:transmembrane transporter activity"/>
    <property type="evidence" value="ECO:0007669"/>
    <property type="project" value="InterPro"/>
</dbReference>
<dbReference type="InterPro" id="IPR011701">
    <property type="entry name" value="MFS"/>
</dbReference>
<dbReference type="CDD" id="cd06173">
    <property type="entry name" value="MFS_MefA_like"/>
    <property type="match status" value="1"/>
</dbReference>
<dbReference type="PANTHER" id="PTHR23513:SF6">
    <property type="entry name" value="MAJOR FACILITATOR SUPERFAMILY ASSOCIATED DOMAIN-CONTAINING PROTEIN"/>
    <property type="match status" value="1"/>
</dbReference>
<keyword evidence="4 6" id="KW-1133">Transmembrane helix</keyword>
<dbReference type="GO" id="GO:0005886">
    <property type="term" value="C:plasma membrane"/>
    <property type="evidence" value="ECO:0007669"/>
    <property type="project" value="UniProtKB-SubCell"/>
</dbReference>
<feature type="transmembrane region" description="Helical" evidence="6">
    <location>
        <begin position="341"/>
        <end position="363"/>
    </location>
</feature>
<evidence type="ECO:0000313" key="7">
    <source>
        <dbReference type="EMBL" id="KAA2261316.1"/>
    </source>
</evidence>
<feature type="transmembrane region" description="Helical" evidence="6">
    <location>
        <begin position="307"/>
        <end position="329"/>
    </location>
</feature>
<evidence type="ECO:0000256" key="6">
    <source>
        <dbReference type="SAM" id="Phobius"/>
    </source>
</evidence>
<feature type="transmembrane region" description="Helical" evidence="6">
    <location>
        <begin position="100"/>
        <end position="126"/>
    </location>
</feature>
<dbReference type="AlphaFoldDB" id="A0A5B2XDL7"/>
<evidence type="ECO:0000256" key="1">
    <source>
        <dbReference type="ARBA" id="ARBA00004651"/>
    </source>
</evidence>
<dbReference type="Gene3D" id="1.20.1250.20">
    <property type="entry name" value="MFS general substrate transporter like domains"/>
    <property type="match status" value="1"/>
</dbReference>
<evidence type="ECO:0000256" key="4">
    <source>
        <dbReference type="ARBA" id="ARBA00022989"/>
    </source>
</evidence>
<organism evidence="7 8">
    <name type="scientific">Solihabitans fulvus</name>
    <dbReference type="NCBI Taxonomy" id="1892852"/>
    <lineage>
        <taxon>Bacteria</taxon>
        <taxon>Bacillati</taxon>
        <taxon>Actinomycetota</taxon>
        <taxon>Actinomycetes</taxon>
        <taxon>Pseudonocardiales</taxon>
        <taxon>Pseudonocardiaceae</taxon>
        <taxon>Solihabitans</taxon>
    </lineage>
</organism>
<reference evidence="7 8" key="1">
    <citation type="submission" date="2019-09" db="EMBL/GenBank/DDBJ databases">
        <title>Goodfellowia gen. nov., a new genus of the Pseudonocardineae related to Actinoalloteichus, containing Goodfellowia coeruleoviolacea gen. nov., comb. nov. gen. nov., comb. nov.</title>
        <authorList>
            <person name="Labeda D."/>
        </authorList>
    </citation>
    <scope>NUCLEOTIDE SEQUENCE [LARGE SCALE GENOMIC DNA]</scope>
    <source>
        <strain evidence="7 8">AN110305</strain>
    </source>
</reference>
<accession>A0A5B2XDL7</accession>
<evidence type="ECO:0000256" key="5">
    <source>
        <dbReference type="ARBA" id="ARBA00023136"/>
    </source>
</evidence>
<keyword evidence="3 6" id="KW-0812">Transmembrane</keyword>
<reference evidence="7 8" key="2">
    <citation type="submission" date="2019-09" db="EMBL/GenBank/DDBJ databases">
        <authorList>
            <person name="Jin C."/>
        </authorList>
    </citation>
    <scope>NUCLEOTIDE SEQUENCE [LARGE SCALE GENOMIC DNA]</scope>
    <source>
        <strain evidence="7 8">AN110305</strain>
    </source>
</reference>
<keyword evidence="2" id="KW-1003">Cell membrane</keyword>
<feature type="transmembrane region" description="Helical" evidence="6">
    <location>
        <begin position="223"/>
        <end position="243"/>
    </location>
</feature>
<feature type="transmembrane region" description="Helical" evidence="6">
    <location>
        <begin position="369"/>
        <end position="388"/>
    </location>
</feature>
<feature type="transmembrane region" description="Helical" evidence="6">
    <location>
        <begin position="76"/>
        <end position="94"/>
    </location>
</feature>
<gene>
    <name evidence="7" type="ORF">F0L68_17885</name>
</gene>
<feature type="transmembrane region" description="Helical" evidence="6">
    <location>
        <begin position="282"/>
        <end position="301"/>
    </location>
</feature>
<dbReference type="Pfam" id="PF07690">
    <property type="entry name" value="MFS_1"/>
    <property type="match status" value="1"/>
</dbReference>
<dbReference type="SUPFAM" id="SSF103473">
    <property type="entry name" value="MFS general substrate transporter"/>
    <property type="match status" value="1"/>
</dbReference>
<dbReference type="PANTHER" id="PTHR23513">
    <property type="entry name" value="INTEGRAL MEMBRANE EFFLUX PROTEIN-RELATED"/>
    <property type="match status" value="1"/>
</dbReference>
<dbReference type="InterPro" id="IPR036259">
    <property type="entry name" value="MFS_trans_sf"/>
</dbReference>
<feature type="transmembrane region" description="Helical" evidence="6">
    <location>
        <begin position="255"/>
        <end position="275"/>
    </location>
</feature>
<sequence>MGESRSVLKERNVQLYFSGLLLSYFGTTAMSLVVGVWVKTLTGSNSLAGLVGLCMWLPVPLAPAIGLVADRVRRRRLLVVTNLAMVAVLAPLLLVDGPAMLWLVFAVMTLYGVEGVLVTAAEPPLLTAMLPADQLTRINGLRMSLQEGMKLVAPAAGTALFLAWGAHPVVVLDAATFAAAGLATMSIRVAEPAPTRRTERWSTQVAEGLRYLVGQPVLRRMMIGSPVAMFVAGVAGTAGWALVDQGMHRAPTFMGVLAPVQGAGSVVAGLLAATLARRIGTARLVGVGMAIVAGGVAFRVFPTLPTVLAGTVCNGVGLVWVIIGALTLVQQITPNELLGRTSATMSTLVYGGTPVGIALGSGLAGVLDFRVIFGALAVLAGGAAALLLRRAGTPAEPVPA</sequence>
<keyword evidence="8" id="KW-1185">Reference proteome</keyword>
<dbReference type="Proteomes" id="UP000323454">
    <property type="component" value="Unassembled WGS sequence"/>
</dbReference>
<evidence type="ECO:0000313" key="8">
    <source>
        <dbReference type="Proteomes" id="UP000323454"/>
    </source>
</evidence>
<evidence type="ECO:0000256" key="3">
    <source>
        <dbReference type="ARBA" id="ARBA00022692"/>
    </source>
</evidence>
<feature type="transmembrane region" description="Helical" evidence="6">
    <location>
        <begin position="50"/>
        <end position="69"/>
    </location>
</feature>
<name>A0A5B2XDL7_9PSEU</name>
<keyword evidence="5 6" id="KW-0472">Membrane</keyword>
<comment type="caution">
    <text evidence="7">The sequence shown here is derived from an EMBL/GenBank/DDBJ whole genome shotgun (WGS) entry which is preliminary data.</text>
</comment>
<feature type="transmembrane region" description="Helical" evidence="6">
    <location>
        <begin position="15"/>
        <end position="38"/>
    </location>
</feature>
<evidence type="ECO:0000256" key="2">
    <source>
        <dbReference type="ARBA" id="ARBA00022475"/>
    </source>
</evidence>